<dbReference type="SUPFAM" id="SSF53448">
    <property type="entry name" value="Nucleotide-diphospho-sugar transferases"/>
    <property type="match status" value="1"/>
</dbReference>
<dbReference type="AlphaFoldDB" id="A0A2X4TKP4"/>
<dbReference type="PANTHER" id="PTHR43179">
    <property type="entry name" value="RHAMNOSYLTRANSFERASE WBBL"/>
    <property type="match status" value="1"/>
</dbReference>
<dbReference type="InterPro" id="IPR029044">
    <property type="entry name" value="Nucleotide-diphossugar_trans"/>
</dbReference>
<name>A0A2X4TKP4_SALER</name>
<dbReference type="CDD" id="cd02526">
    <property type="entry name" value="GT2_RfbF_like"/>
    <property type="match status" value="1"/>
</dbReference>
<keyword evidence="3 5" id="KW-0808">Transferase</keyword>
<evidence type="ECO:0000259" key="4">
    <source>
        <dbReference type="Pfam" id="PF00535"/>
    </source>
</evidence>
<evidence type="ECO:0000313" key="5">
    <source>
        <dbReference type="EMBL" id="SQI22998.1"/>
    </source>
</evidence>
<feature type="domain" description="Glycosyltransferase 2-like" evidence="4">
    <location>
        <begin position="20"/>
        <end position="116"/>
    </location>
</feature>
<dbReference type="Proteomes" id="UP000248731">
    <property type="component" value="Chromosome 1"/>
</dbReference>
<gene>
    <name evidence="5" type="ORF">NCTC7307_02129</name>
</gene>
<evidence type="ECO:0000256" key="2">
    <source>
        <dbReference type="ARBA" id="ARBA00022676"/>
    </source>
</evidence>
<dbReference type="EMBL" id="LS483466">
    <property type="protein sequence ID" value="SQI22998.1"/>
    <property type="molecule type" value="Genomic_DNA"/>
</dbReference>
<dbReference type="GO" id="GO:0016757">
    <property type="term" value="F:glycosyltransferase activity"/>
    <property type="evidence" value="ECO:0007669"/>
    <property type="project" value="UniProtKB-KW"/>
</dbReference>
<protein>
    <submittedName>
        <fullName evidence="5">Rhamnosyltransferase</fullName>
    </submittedName>
</protein>
<dbReference type="InterPro" id="IPR006446">
    <property type="entry name" value="RhaTrfase"/>
</dbReference>
<evidence type="ECO:0000256" key="3">
    <source>
        <dbReference type="ARBA" id="ARBA00022679"/>
    </source>
</evidence>
<dbReference type="Pfam" id="PF00535">
    <property type="entry name" value="Glycos_transf_2"/>
    <property type="match status" value="1"/>
</dbReference>
<organism evidence="5 6">
    <name type="scientific">Salmonella enterica subsp. arizonae</name>
    <dbReference type="NCBI Taxonomy" id="59203"/>
    <lineage>
        <taxon>Bacteria</taxon>
        <taxon>Pseudomonadati</taxon>
        <taxon>Pseudomonadota</taxon>
        <taxon>Gammaproteobacteria</taxon>
        <taxon>Enterobacterales</taxon>
        <taxon>Enterobacteriaceae</taxon>
        <taxon>Salmonella</taxon>
    </lineage>
</organism>
<evidence type="ECO:0000256" key="1">
    <source>
        <dbReference type="ARBA" id="ARBA00006739"/>
    </source>
</evidence>
<dbReference type="InterPro" id="IPR001173">
    <property type="entry name" value="Glyco_trans_2-like"/>
</dbReference>
<reference evidence="5 6" key="1">
    <citation type="submission" date="2018-06" db="EMBL/GenBank/DDBJ databases">
        <authorList>
            <consortium name="Pathogen Informatics"/>
            <person name="Doyle S."/>
        </authorList>
    </citation>
    <scope>NUCLEOTIDE SEQUENCE [LARGE SCALE GENOMIC DNA]</scope>
    <source>
        <strain evidence="5 6">NCTC7307</strain>
    </source>
</reference>
<dbReference type="NCBIfam" id="TIGR01556">
    <property type="entry name" value="rhamnosyltran"/>
    <property type="match status" value="1"/>
</dbReference>
<dbReference type="PANTHER" id="PTHR43179:SF12">
    <property type="entry name" value="GALACTOFURANOSYLTRANSFERASE GLFT2"/>
    <property type="match status" value="1"/>
</dbReference>
<comment type="similarity">
    <text evidence="1">Belongs to the glycosyltransferase 2 family.</text>
</comment>
<evidence type="ECO:0000313" key="6">
    <source>
        <dbReference type="Proteomes" id="UP000248731"/>
    </source>
</evidence>
<dbReference type="Gene3D" id="3.90.550.10">
    <property type="entry name" value="Spore Coat Polysaccharide Biosynthesis Protein SpsA, Chain A"/>
    <property type="match status" value="1"/>
</dbReference>
<keyword evidence="6" id="KW-1185">Reference proteome</keyword>
<accession>A0A2X4TKP4</accession>
<proteinExistence type="inferred from homology"/>
<keyword evidence="2" id="KW-0328">Glycosyltransferase</keyword>
<sequence>MYEKVCGVVIVFYHPNDENINSAKKLSELYKVTIVDNSEKDINYFIPKAHIIKLNRNVGIAAALNIGINFFIENDYKYVILLDQDSEPDTLLLSSLINYSERCTDDVCLVAPSYYDRAIDKNAEFILCTDKGIIRQPAIGKNAIEASYVITSGSVLRLSSVSNIGLMNDDLFIDFVDIEWCLRANSLGYKILGLPWLKMSHEIGDKPINIFNKKYVNHSPIRHYYYFRNIFLLMRMSHIHPQWKKWELIKLLPRFFVYACFTKNNMKHISYMLTGIYDGLLGRVGKKK</sequence>